<dbReference type="GO" id="GO:0006235">
    <property type="term" value="P:dTTP biosynthetic process"/>
    <property type="evidence" value="ECO:0007669"/>
    <property type="project" value="UniProtKB-UniRule"/>
</dbReference>
<dbReference type="PROSITE" id="PS01331">
    <property type="entry name" value="THYMIDYLATE_KINASE"/>
    <property type="match status" value="1"/>
</dbReference>
<dbReference type="GeneID" id="7171699"/>
<comment type="catalytic activity">
    <reaction evidence="7 8">
        <text>dTMP + ATP = dTDP + ADP</text>
        <dbReference type="Rhea" id="RHEA:13517"/>
        <dbReference type="ChEBI" id="CHEBI:30616"/>
        <dbReference type="ChEBI" id="CHEBI:58369"/>
        <dbReference type="ChEBI" id="CHEBI:63528"/>
        <dbReference type="ChEBI" id="CHEBI:456216"/>
        <dbReference type="EC" id="2.7.4.9"/>
    </reaction>
</comment>
<dbReference type="RefSeq" id="WP_012607812.1">
    <property type="nucleotide sequence ID" value="NC_011766.1"/>
</dbReference>
<keyword evidence="2 8" id="KW-0808">Transferase</keyword>
<dbReference type="EMBL" id="CP001140">
    <property type="protein sequence ID" value="ACL10470.1"/>
    <property type="molecule type" value="Genomic_DNA"/>
</dbReference>
<evidence type="ECO:0000256" key="8">
    <source>
        <dbReference type="HAMAP-Rule" id="MF_00165"/>
    </source>
</evidence>
<dbReference type="GO" id="GO:0006233">
    <property type="term" value="P:dTDP biosynthetic process"/>
    <property type="evidence" value="ECO:0007669"/>
    <property type="project" value="InterPro"/>
</dbReference>
<dbReference type="PANTHER" id="PTHR10344">
    <property type="entry name" value="THYMIDYLATE KINASE"/>
    <property type="match status" value="1"/>
</dbReference>
<evidence type="ECO:0000256" key="7">
    <source>
        <dbReference type="ARBA" id="ARBA00048743"/>
    </source>
</evidence>
<comment type="similarity">
    <text evidence="1 8">Belongs to the thymidylate kinase family.</text>
</comment>
<evidence type="ECO:0000259" key="9">
    <source>
        <dbReference type="Pfam" id="PF02223"/>
    </source>
</evidence>
<feature type="binding site" evidence="8">
    <location>
        <begin position="12"/>
        <end position="19"/>
    </location>
    <ligand>
        <name>ATP</name>
        <dbReference type="ChEBI" id="CHEBI:30616"/>
    </ligand>
</feature>
<dbReference type="InterPro" id="IPR018094">
    <property type="entry name" value="Thymidylate_kinase"/>
</dbReference>
<dbReference type="KEGG" id="dka:DKAM_0141"/>
<name>B8D357_DESA1</name>
<dbReference type="STRING" id="490899.DKAM_0141"/>
<evidence type="ECO:0000256" key="2">
    <source>
        <dbReference type="ARBA" id="ARBA00022679"/>
    </source>
</evidence>
<sequence>MHGKGCFIVLEGLDGAGKTTVARRLVEDLSSRGIPASYTYEPTDSEIVRVIKSTYNNLRDAYIDALAFALDRLIHVKNWVKPLLDKGVTVISDRYFYSSVAYQSASGAPFEWVIEVNKFAMKPDVAIYLDIEPEEGLSRKHMHTSRFPEYEEKEFLQRVRSMYLRMVEMGLLIYIDASKPLSEVYGRIWDIVYGRLISMNSRVYDT</sequence>
<dbReference type="AlphaFoldDB" id="B8D357"/>
<dbReference type="GO" id="GO:0005737">
    <property type="term" value="C:cytoplasm"/>
    <property type="evidence" value="ECO:0007669"/>
    <property type="project" value="TreeGrafter"/>
</dbReference>
<accession>B8D357</accession>
<dbReference type="CDD" id="cd01672">
    <property type="entry name" value="TMPK"/>
    <property type="match status" value="1"/>
</dbReference>
<dbReference type="PANTHER" id="PTHR10344:SF4">
    <property type="entry name" value="UMP-CMP KINASE 2, MITOCHONDRIAL"/>
    <property type="match status" value="1"/>
</dbReference>
<evidence type="ECO:0000256" key="6">
    <source>
        <dbReference type="ARBA" id="ARBA00022840"/>
    </source>
</evidence>
<evidence type="ECO:0000256" key="3">
    <source>
        <dbReference type="ARBA" id="ARBA00022727"/>
    </source>
</evidence>
<keyword evidence="5 8" id="KW-0418">Kinase</keyword>
<protein>
    <recommendedName>
        <fullName evidence="8">Probable thymidylate kinase</fullName>
        <ecNumber evidence="8">2.7.4.9</ecNumber>
    </recommendedName>
    <alternativeName>
        <fullName evidence="8">dTMP kinase</fullName>
    </alternativeName>
</protein>
<dbReference type="SUPFAM" id="SSF52540">
    <property type="entry name" value="P-loop containing nucleoside triphosphate hydrolases"/>
    <property type="match status" value="1"/>
</dbReference>
<evidence type="ECO:0000256" key="5">
    <source>
        <dbReference type="ARBA" id="ARBA00022777"/>
    </source>
</evidence>
<dbReference type="GO" id="GO:0006227">
    <property type="term" value="P:dUDP biosynthetic process"/>
    <property type="evidence" value="ECO:0007669"/>
    <property type="project" value="TreeGrafter"/>
</dbReference>
<organism evidence="10 11">
    <name type="scientific">Desulfurococcus amylolyticus (strain DSM 18924 / JCM 16383 / VKM B-2413 / 1221n)</name>
    <name type="common">Desulfurococcus kamchatkensis</name>
    <dbReference type="NCBI Taxonomy" id="490899"/>
    <lineage>
        <taxon>Archaea</taxon>
        <taxon>Thermoproteota</taxon>
        <taxon>Thermoprotei</taxon>
        <taxon>Desulfurococcales</taxon>
        <taxon>Desulfurococcaceae</taxon>
        <taxon>Desulfurococcus</taxon>
    </lineage>
</organism>
<keyword evidence="4 8" id="KW-0547">Nucleotide-binding</keyword>
<dbReference type="Gene3D" id="3.40.50.300">
    <property type="entry name" value="P-loop containing nucleotide triphosphate hydrolases"/>
    <property type="match status" value="1"/>
</dbReference>
<evidence type="ECO:0000313" key="11">
    <source>
        <dbReference type="Proteomes" id="UP000006903"/>
    </source>
</evidence>
<dbReference type="InterPro" id="IPR018095">
    <property type="entry name" value="Thymidylate_kin_CS"/>
</dbReference>
<dbReference type="HOGENOM" id="CLU_049131_1_3_2"/>
<evidence type="ECO:0000313" key="10">
    <source>
        <dbReference type="EMBL" id="ACL10470.1"/>
    </source>
</evidence>
<dbReference type="GO" id="GO:0005524">
    <property type="term" value="F:ATP binding"/>
    <property type="evidence" value="ECO:0007669"/>
    <property type="project" value="UniProtKB-UniRule"/>
</dbReference>
<feature type="domain" description="Thymidylate kinase-like" evidence="9">
    <location>
        <begin position="10"/>
        <end position="185"/>
    </location>
</feature>
<gene>
    <name evidence="8" type="primary">tmk</name>
    <name evidence="10" type="ordered locus">DKAM_0141</name>
</gene>
<dbReference type="eggNOG" id="arCOG01891">
    <property type="taxonomic scope" value="Archaea"/>
</dbReference>
<dbReference type="GO" id="GO:0004798">
    <property type="term" value="F:dTMP kinase activity"/>
    <property type="evidence" value="ECO:0007669"/>
    <property type="project" value="UniProtKB-UniRule"/>
</dbReference>
<reference evidence="10 11" key="1">
    <citation type="journal article" date="2009" name="J. Bacteriol.">
        <title>Complete genome sequence of the anaerobic, protein-degrading hyperthermophilic crenarchaeon Desulfurococcus kamchatkensis.</title>
        <authorList>
            <person name="Ravin N.V."/>
            <person name="Mardanov A.V."/>
            <person name="Beletsky A.V."/>
            <person name="Kublanov I.V."/>
            <person name="Kolganova T.V."/>
            <person name="Lebedinsky A.V."/>
            <person name="Chernyh N.A."/>
            <person name="Bonch-Osmolovskaya E.A."/>
            <person name="Skryabin K.G."/>
        </authorList>
    </citation>
    <scope>NUCLEOTIDE SEQUENCE [LARGE SCALE GENOMIC DNA]</scope>
    <source>
        <strain evidence="11">DSM 18924 / JCM 16383 / VKM B-2413 / 1221n</strain>
    </source>
</reference>
<dbReference type="InterPro" id="IPR027417">
    <property type="entry name" value="P-loop_NTPase"/>
</dbReference>
<dbReference type="Pfam" id="PF02223">
    <property type="entry name" value="Thymidylate_kin"/>
    <property type="match status" value="1"/>
</dbReference>
<evidence type="ECO:0000256" key="1">
    <source>
        <dbReference type="ARBA" id="ARBA00009776"/>
    </source>
</evidence>
<keyword evidence="6 8" id="KW-0067">ATP-binding</keyword>
<evidence type="ECO:0000256" key="4">
    <source>
        <dbReference type="ARBA" id="ARBA00022741"/>
    </source>
</evidence>
<dbReference type="HAMAP" id="MF_00165">
    <property type="entry name" value="Thymidylate_kinase"/>
    <property type="match status" value="1"/>
</dbReference>
<dbReference type="InterPro" id="IPR039430">
    <property type="entry name" value="Thymidylate_kin-like_dom"/>
</dbReference>
<dbReference type="NCBIfam" id="TIGR00041">
    <property type="entry name" value="DTMP_kinase"/>
    <property type="match status" value="1"/>
</dbReference>
<proteinExistence type="inferred from homology"/>
<dbReference type="EC" id="2.7.4.9" evidence="8"/>
<dbReference type="Proteomes" id="UP000006903">
    <property type="component" value="Chromosome"/>
</dbReference>
<keyword evidence="3 8" id="KW-0545">Nucleotide biosynthesis</keyword>